<dbReference type="SUPFAM" id="SSF161111">
    <property type="entry name" value="Cation efflux protein transmembrane domain-like"/>
    <property type="match status" value="1"/>
</dbReference>
<keyword evidence="4 8" id="KW-0812">Transmembrane</keyword>
<dbReference type="InterPro" id="IPR050291">
    <property type="entry name" value="CDF_Transporter"/>
</dbReference>
<protein>
    <submittedName>
        <fullName evidence="12">Metal tolerance protein 11 isoform X1</fullName>
    </submittedName>
</protein>
<evidence type="ECO:0000256" key="1">
    <source>
        <dbReference type="ARBA" id="ARBA00004127"/>
    </source>
</evidence>
<dbReference type="AlphaFoldDB" id="A0A6J1JCR0"/>
<feature type="transmembrane region" description="Helical" evidence="8">
    <location>
        <begin position="213"/>
        <end position="238"/>
    </location>
</feature>
<dbReference type="InterPro" id="IPR027470">
    <property type="entry name" value="Cation_efflux_CTD"/>
</dbReference>
<name>A0A6J1JCR0_CUCMA</name>
<dbReference type="OrthoDB" id="78296at2759"/>
<dbReference type="FunFam" id="1.20.1510.10:FF:000003">
    <property type="entry name" value="Metal tolerance protein 11"/>
    <property type="match status" value="1"/>
</dbReference>
<evidence type="ECO:0000313" key="12">
    <source>
        <dbReference type="RefSeq" id="XP_022985965.1"/>
    </source>
</evidence>
<dbReference type="RefSeq" id="XP_022985965.1">
    <property type="nucleotide sequence ID" value="XM_023130197.1"/>
</dbReference>
<evidence type="ECO:0000313" key="11">
    <source>
        <dbReference type="Proteomes" id="UP000504608"/>
    </source>
</evidence>
<evidence type="ECO:0000256" key="2">
    <source>
        <dbReference type="ARBA" id="ARBA00008873"/>
    </source>
</evidence>
<evidence type="ECO:0000256" key="4">
    <source>
        <dbReference type="ARBA" id="ARBA00022692"/>
    </source>
</evidence>
<evidence type="ECO:0000259" key="10">
    <source>
        <dbReference type="Pfam" id="PF16916"/>
    </source>
</evidence>
<comment type="similarity">
    <text evidence="2">Belongs to the cation diffusion facilitator (CDF) transporter (TC 2.A.4) family. SLC30A subfamily.</text>
</comment>
<dbReference type="PANTHER" id="PTHR43840">
    <property type="entry name" value="MITOCHONDRIAL METAL TRANSPORTER 1-RELATED"/>
    <property type="match status" value="1"/>
</dbReference>
<dbReference type="Pfam" id="PF01545">
    <property type="entry name" value="Cation_efflux"/>
    <property type="match status" value="1"/>
</dbReference>
<feature type="domain" description="Cation efflux protein transmembrane" evidence="9">
    <location>
        <begin position="109"/>
        <end position="301"/>
    </location>
</feature>
<evidence type="ECO:0000256" key="3">
    <source>
        <dbReference type="ARBA" id="ARBA00022448"/>
    </source>
</evidence>
<organism evidence="11 12">
    <name type="scientific">Cucurbita maxima</name>
    <name type="common">Pumpkin</name>
    <name type="synonym">Winter squash</name>
    <dbReference type="NCBI Taxonomy" id="3661"/>
    <lineage>
        <taxon>Eukaryota</taxon>
        <taxon>Viridiplantae</taxon>
        <taxon>Streptophyta</taxon>
        <taxon>Embryophyta</taxon>
        <taxon>Tracheophyta</taxon>
        <taxon>Spermatophyta</taxon>
        <taxon>Magnoliopsida</taxon>
        <taxon>eudicotyledons</taxon>
        <taxon>Gunneridae</taxon>
        <taxon>Pentapetalae</taxon>
        <taxon>rosids</taxon>
        <taxon>fabids</taxon>
        <taxon>Cucurbitales</taxon>
        <taxon>Cucurbitaceae</taxon>
        <taxon>Cucurbiteae</taxon>
        <taxon>Cucurbita</taxon>
    </lineage>
</organism>
<dbReference type="Pfam" id="PF16916">
    <property type="entry name" value="ZT_dimer"/>
    <property type="match status" value="1"/>
</dbReference>
<keyword evidence="7 8" id="KW-0472">Membrane</keyword>
<dbReference type="PANTHER" id="PTHR43840:SF5">
    <property type="entry name" value="METAL TOLERANCE PROTEIN 11"/>
    <property type="match status" value="1"/>
</dbReference>
<feature type="domain" description="Cation efflux protein cytoplasmic" evidence="10">
    <location>
        <begin position="320"/>
        <end position="381"/>
    </location>
</feature>
<dbReference type="NCBIfam" id="TIGR01297">
    <property type="entry name" value="CDF"/>
    <property type="match status" value="1"/>
</dbReference>
<evidence type="ECO:0000256" key="5">
    <source>
        <dbReference type="ARBA" id="ARBA00022989"/>
    </source>
</evidence>
<keyword evidence="5 8" id="KW-1133">Transmembrane helix</keyword>
<dbReference type="KEGG" id="cmax:111483847"/>
<evidence type="ECO:0000256" key="6">
    <source>
        <dbReference type="ARBA" id="ARBA00023065"/>
    </source>
</evidence>
<dbReference type="InterPro" id="IPR036837">
    <property type="entry name" value="Cation_efflux_CTD_sf"/>
</dbReference>
<dbReference type="InterPro" id="IPR002524">
    <property type="entry name" value="Cation_efflux"/>
</dbReference>
<proteinExistence type="inferred from homology"/>
<dbReference type="Proteomes" id="UP000504608">
    <property type="component" value="Unplaced"/>
</dbReference>
<dbReference type="InterPro" id="IPR058533">
    <property type="entry name" value="Cation_efflux_TM"/>
</dbReference>
<dbReference type="GO" id="GO:0010486">
    <property type="term" value="F:manganese:proton antiporter activity"/>
    <property type="evidence" value="ECO:0007669"/>
    <property type="project" value="TreeGrafter"/>
</dbReference>
<accession>A0A6J1JCR0</accession>
<evidence type="ECO:0000259" key="9">
    <source>
        <dbReference type="Pfam" id="PF01545"/>
    </source>
</evidence>
<evidence type="ECO:0000256" key="8">
    <source>
        <dbReference type="SAM" id="Phobius"/>
    </source>
</evidence>
<feature type="transmembrane region" description="Helical" evidence="8">
    <location>
        <begin position="250"/>
        <end position="269"/>
    </location>
</feature>
<feature type="transmembrane region" description="Helical" evidence="8">
    <location>
        <begin position="175"/>
        <end position="193"/>
    </location>
</feature>
<keyword evidence="6" id="KW-0406">Ion transport</keyword>
<sequence length="395" mass="44568">MVQPVIALQNDEESSLLLQSGASDLSWRLNFDGFQLSPEYKEKKPTCALHHCLGVLSPEDYVAEYYQQQVEMLEGFNEMDALAHSGYIPGLSKEEREDLAKSETFAIRISNVANMVLFAAKVYASIRSGSLAIIASTLDSLLDLLSGFILWFTAFSMQTPNPYQYPIGKKRMQPLGILVFASVMATLGLQIILESIRILLSGDSEFNFTREQELWIVGIMLSVSLVKLLLVVYCRSFTNEIVKAYAQDHFFDVITNVIGLVAALLANYIDGWMDPLGAIILALYTIRTWSMTVLENVNSLVGRSAAPEYLQKLTYLCWNHHKAIKHIDTVRAYTFGSHYFVEVDIVLPGDMPLEEAHDIGESLQEKLELLPEIERAFVHLDYEYKHKPEHAQTQS</sequence>
<dbReference type="GO" id="GO:0012505">
    <property type="term" value="C:endomembrane system"/>
    <property type="evidence" value="ECO:0007669"/>
    <property type="project" value="UniProtKB-SubCell"/>
</dbReference>
<dbReference type="SUPFAM" id="SSF160240">
    <property type="entry name" value="Cation efflux protein cytoplasmic domain-like"/>
    <property type="match status" value="1"/>
</dbReference>
<dbReference type="GO" id="GO:0016020">
    <property type="term" value="C:membrane"/>
    <property type="evidence" value="ECO:0007669"/>
    <property type="project" value="InterPro"/>
</dbReference>
<keyword evidence="11" id="KW-1185">Reference proteome</keyword>
<evidence type="ECO:0000256" key="7">
    <source>
        <dbReference type="ARBA" id="ARBA00023136"/>
    </source>
</evidence>
<dbReference type="Gene3D" id="3.30.70.1350">
    <property type="entry name" value="Cation efflux protein, cytoplasmic domain"/>
    <property type="match status" value="1"/>
</dbReference>
<reference evidence="12" key="1">
    <citation type="submission" date="2025-08" db="UniProtKB">
        <authorList>
            <consortium name="RefSeq"/>
        </authorList>
    </citation>
    <scope>IDENTIFICATION</scope>
    <source>
        <tissue evidence="12">Young leaves</tissue>
    </source>
</reference>
<dbReference type="Gene3D" id="1.20.1510.10">
    <property type="entry name" value="Cation efflux protein transmembrane domain"/>
    <property type="match status" value="1"/>
</dbReference>
<comment type="subcellular location">
    <subcellularLocation>
        <location evidence="1">Endomembrane system</location>
        <topology evidence="1">Multi-pass membrane protein</topology>
    </subcellularLocation>
</comment>
<dbReference type="InterPro" id="IPR027469">
    <property type="entry name" value="Cation_efflux_TMD_sf"/>
</dbReference>
<keyword evidence="3" id="KW-0813">Transport</keyword>
<gene>
    <name evidence="12" type="primary">LOC111483847</name>
</gene>
<dbReference type="GeneID" id="111483847"/>
<dbReference type="FunFam" id="3.30.70.1350:FF:000001">
    <property type="entry name" value="Metal tolerance protein 11"/>
    <property type="match status" value="1"/>
</dbReference>